<dbReference type="EMBL" id="BPVZ01000289">
    <property type="protein sequence ID" value="GKV49191.1"/>
    <property type="molecule type" value="Genomic_DNA"/>
</dbReference>
<dbReference type="AlphaFoldDB" id="A0AAV5MGY9"/>
<comment type="caution">
    <text evidence="1">The sequence shown here is derived from an EMBL/GenBank/DDBJ whole genome shotgun (WGS) entry which is preliminary data.</text>
</comment>
<organism evidence="1 2">
    <name type="scientific">Rubroshorea leprosula</name>
    <dbReference type="NCBI Taxonomy" id="152421"/>
    <lineage>
        <taxon>Eukaryota</taxon>
        <taxon>Viridiplantae</taxon>
        <taxon>Streptophyta</taxon>
        <taxon>Embryophyta</taxon>
        <taxon>Tracheophyta</taxon>
        <taxon>Spermatophyta</taxon>
        <taxon>Magnoliopsida</taxon>
        <taxon>eudicotyledons</taxon>
        <taxon>Gunneridae</taxon>
        <taxon>Pentapetalae</taxon>
        <taxon>rosids</taxon>
        <taxon>malvids</taxon>
        <taxon>Malvales</taxon>
        <taxon>Dipterocarpaceae</taxon>
        <taxon>Rubroshorea</taxon>
    </lineage>
</organism>
<evidence type="ECO:0000313" key="2">
    <source>
        <dbReference type="Proteomes" id="UP001054252"/>
    </source>
</evidence>
<name>A0AAV5MGY9_9ROSI</name>
<gene>
    <name evidence="1" type="ORF">SLEP1_g55954</name>
</gene>
<accession>A0AAV5MGY9</accession>
<proteinExistence type="predicted"/>
<dbReference type="Proteomes" id="UP001054252">
    <property type="component" value="Unassembled WGS sequence"/>
</dbReference>
<protein>
    <submittedName>
        <fullName evidence="1">Uncharacterized protein</fullName>
    </submittedName>
</protein>
<reference evidence="1 2" key="1">
    <citation type="journal article" date="2021" name="Commun. Biol.">
        <title>The genome of Shorea leprosula (Dipterocarpaceae) highlights the ecological relevance of drought in aseasonal tropical rainforests.</title>
        <authorList>
            <person name="Ng K.K.S."/>
            <person name="Kobayashi M.J."/>
            <person name="Fawcett J.A."/>
            <person name="Hatakeyama M."/>
            <person name="Paape T."/>
            <person name="Ng C.H."/>
            <person name="Ang C.C."/>
            <person name="Tnah L.H."/>
            <person name="Lee C.T."/>
            <person name="Nishiyama T."/>
            <person name="Sese J."/>
            <person name="O'Brien M.J."/>
            <person name="Copetti D."/>
            <person name="Mohd Noor M.I."/>
            <person name="Ong R.C."/>
            <person name="Putra M."/>
            <person name="Sireger I.Z."/>
            <person name="Indrioko S."/>
            <person name="Kosugi Y."/>
            <person name="Izuno A."/>
            <person name="Isagi Y."/>
            <person name="Lee S.L."/>
            <person name="Shimizu K.K."/>
        </authorList>
    </citation>
    <scope>NUCLEOTIDE SEQUENCE [LARGE SCALE GENOMIC DNA]</scope>
    <source>
        <strain evidence="1">214</strain>
    </source>
</reference>
<evidence type="ECO:0000313" key="1">
    <source>
        <dbReference type="EMBL" id="GKV49191.1"/>
    </source>
</evidence>
<keyword evidence="2" id="KW-1185">Reference proteome</keyword>
<sequence length="92" mass="10332">MFIFHFFTAHVARGPEPTALENFYAVQQDSHFRFGTEVISSFTLSLSVNPNVSPVFNNPTPSKSPSSHRKTDGISFFHVKIWSACPERICGK</sequence>